<proteinExistence type="predicted"/>
<evidence type="ECO:0000313" key="2">
    <source>
        <dbReference type="EMBL" id="KNC71435.1"/>
    </source>
</evidence>
<keyword evidence="3" id="KW-1185">Reference proteome</keyword>
<protein>
    <submittedName>
        <fullName evidence="2">Uncharacterized protein</fullName>
    </submittedName>
</protein>
<feature type="compositionally biased region" description="Basic and acidic residues" evidence="1">
    <location>
        <begin position="64"/>
        <end position="76"/>
    </location>
</feature>
<dbReference type="Proteomes" id="UP000054560">
    <property type="component" value="Unassembled WGS sequence"/>
</dbReference>
<evidence type="ECO:0000313" key="3">
    <source>
        <dbReference type="Proteomes" id="UP000054560"/>
    </source>
</evidence>
<evidence type="ECO:0000256" key="1">
    <source>
        <dbReference type="SAM" id="MobiDB-lite"/>
    </source>
</evidence>
<dbReference type="EMBL" id="KQ248818">
    <property type="protein sequence ID" value="KNC71435.1"/>
    <property type="molecule type" value="Genomic_DNA"/>
</dbReference>
<feature type="region of interest" description="Disordered" evidence="1">
    <location>
        <begin position="27"/>
        <end position="76"/>
    </location>
</feature>
<reference evidence="2 3" key="1">
    <citation type="submission" date="2011-02" db="EMBL/GenBank/DDBJ databases">
        <title>The Genome Sequence of Sphaeroforma arctica JP610.</title>
        <authorList>
            <consortium name="The Broad Institute Genome Sequencing Platform"/>
            <person name="Russ C."/>
            <person name="Cuomo C."/>
            <person name="Young S.K."/>
            <person name="Zeng Q."/>
            <person name="Gargeya S."/>
            <person name="Alvarado L."/>
            <person name="Berlin A."/>
            <person name="Chapman S.B."/>
            <person name="Chen Z."/>
            <person name="Freedman E."/>
            <person name="Gellesch M."/>
            <person name="Goldberg J."/>
            <person name="Griggs A."/>
            <person name="Gujja S."/>
            <person name="Heilman E."/>
            <person name="Heiman D."/>
            <person name="Howarth C."/>
            <person name="Mehta T."/>
            <person name="Neiman D."/>
            <person name="Pearson M."/>
            <person name="Roberts A."/>
            <person name="Saif S."/>
            <person name="Shea T."/>
            <person name="Shenoy N."/>
            <person name="Sisk P."/>
            <person name="Stolte C."/>
            <person name="Sykes S."/>
            <person name="White J."/>
            <person name="Yandava C."/>
            <person name="Burger G."/>
            <person name="Gray M.W."/>
            <person name="Holland P.W.H."/>
            <person name="King N."/>
            <person name="Lang F.B.F."/>
            <person name="Roger A.J."/>
            <person name="Ruiz-Trillo I."/>
            <person name="Haas B."/>
            <person name="Nusbaum C."/>
            <person name="Birren B."/>
        </authorList>
    </citation>
    <scope>NUCLEOTIDE SEQUENCE [LARGE SCALE GENOMIC DNA]</scope>
    <source>
        <strain evidence="2 3">JP610</strain>
    </source>
</reference>
<feature type="compositionally biased region" description="Basic and acidic residues" evidence="1">
    <location>
        <begin position="10"/>
        <end position="20"/>
    </location>
</feature>
<sequence>MQSRGLQRPSKGETEDDLLRAQKQMLGMGENEVPSATVIRTGPPTIRRSGLGDGTAMQANKSHAVKEVRRERDESR</sequence>
<gene>
    <name evidence="2" type="ORF">SARC_16029</name>
</gene>
<feature type="non-terminal residue" evidence="2">
    <location>
        <position position="76"/>
    </location>
</feature>
<accession>A0A0L0F3Y1</accession>
<feature type="region of interest" description="Disordered" evidence="1">
    <location>
        <begin position="1"/>
        <end position="20"/>
    </location>
</feature>
<dbReference type="AlphaFoldDB" id="A0A0L0F3Y1"/>
<dbReference type="RefSeq" id="XP_014145337.1">
    <property type="nucleotide sequence ID" value="XM_014289862.1"/>
</dbReference>
<organism evidence="2 3">
    <name type="scientific">Sphaeroforma arctica JP610</name>
    <dbReference type="NCBI Taxonomy" id="667725"/>
    <lineage>
        <taxon>Eukaryota</taxon>
        <taxon>Ichthyosporea</taxon>
        <taxon>Ichthyophonida</taxon>
        <taxon>Sphaeroforma</taxon>
    </lineage>
</organism>
<name>A0A0L0F3Y1_9EUKA</name>
<dbReference type="GeneID" id="25916533"/>